<dbReference type="PROSITE" id="PS01315">
    <property type="entry name" value="CDS"/>
    <property type="match status" value="1"/>
</dbReference>
<dbReference type="EMBL" id="CAFBNO010000007">
    <property type="protein sequence ID" value="CAB4949591.1"/>
    <property type="molecule type" value="Genomic_DNA"/>
</dbReference>
<organism evidence="14">
    <name type="scientific">freshwater metagenome</name>
    <dbReference type="NCBI Taxonomy" id="449393"/>
    <lineage>
        <taxon>unclassified sequences</taxon>
        <taxon>metagenomes</taxon>
        <taxon>ecological metagenomes</taxon>
    </lineage>
</organism>
<evidence type="ECO:0000256" key="1">
    <source>
        <dbReference type="ARBA" id="ARBA00004651"/>
    </source>
</evidence>
<keyword evidence="4" id="KW-0444">Lipid biosynthesis</keyword>
<dbReference type="GO" id="GO:0016024">
    <property type="term" value="P:CDP-diacylglycerol biosynthetic process"/>
    <property type="evidence" value="ECO:0007669"/>
    <property type="project" value="TreeGrafter"/>
</dbReference>
<keyword evidence="11" id="KW-0594">Phospholipid biosynthesis</keyword>
<feature type="transmembrane region" description="Helical" evidence="13">
    <location>
        <begin position="150"/>
        <end position="171"/>
    </location>
</feature>
<keyword evidence="9" id="KW-0443">Lipid metabolism</keyword>
<evidence type="ECO:0000256" key="8">
    <source>
        <dbReference type="ARBA" id="ARBA00022989"/>
    </source>
</evidence>
<feature type="transmembrane region" description="Helical" evidence="13">
    <location>
        <begin position="14"/>
        <end position="45"/>
    </location>
</feature>
<dbReference type="InterPro" id="IPR000374">
    <property type="entry name" value="PC_trans"/>
</dbReference>
<dbReference type="GO" id="GO:0005886">
    <property type="term" value="C:plasma membrane"/>
    <property type="evidence" value="ECO:0007669"/>
    <property type="project" value="UniProtKB-SubCell"/>
</dbReference>
<feature type="transmembrane region" description="Helical" evidence="13">
    <location>
        <begin position="83"/>
        <end position="102"/>
    </location>
</feature>
<feature type="transmembrane region" description="Helical" evidence="13">
    <location>
        <begin position="123"/>
        <end position="144"/>
    </location>
</feature>
<gene>
    <name evidence="14" type="ORF">UFOPK3837_00337</name>
</gene>
<evidence type="ECO:0000256" key="9">
    <source>
        <dbReference type="ARBA" id="ARBA00023098"/>
    </source>
</evidence>
<evidence type="ECO:0000256" key="3">
    <source>
        <dbReference type="ARBA" id="ARBA00022475"/>
    </source>
</evidence>
<proteinExistence type="inferred from homology"/>
<keyword evidence="8 13" id="KW-1133">Transmembrane helix</keyword>
<keyword evidence="10 13" id="KW-0472">Membrane</keyword>
<dbReference type="GO" id="GO:0004605">
    <property type="term" value="F:phosphatidate cytidylyltransferase activity"/>
    <property type="evidence" value="ECO:0007669"/>
    <property type="project" value="TreeGrafter"/>
</dbReference>
<dbReference type="PANTHER" id="PTHR46382:SF1">
    <property type="entry name" value="PHOSPHATIDATE CYTIDYLYLTRANSFERASE"/>
    <property type="match status" value="1"/>
</dbReference>
<dbReference type="AlphaFoldDB" id="A0A6J7K3D1"/>
<evidence type="ECO:0000256" key="13">
    <source>
        <dbReference type="SAM" id="Phobius"/>
    </source>
</evidence>
<evidence type="ECO:0000256" key="4">
    <source>
        <dbReference type="ARBA" id="ARBA00022516"/>
    </source>
</evidence>
<sequence>MSDAAGGRSLSKSIFWGLLMGAAFLSSILIVKEAFIVLGVIGIAAGSWEIASALRGAGWYVPRLPVVIGSAVIMPATYFGGTIWQWVSSLGLILFLAIWRLIHLLFEQREDARQTFGRTIRDFSAAAFVVIYLPLTFSFAYLLLQRNPDGAAWVCAAIVTAGISDTAGYLVGRKLGKHKLAPGISPKKTLEGLLASIVFGGASAVLIVVLAIQKPWWIGVILGAAVLLAAIFGDLSESLIKRDLGVKDMSSWLPGHGGVMDRLDSILPAVLVTYLVASLLVPAV</sequence>
<name>A0A6J7K3D1_9ZZZZ</name>
<feature type="transmembrane region" description="Helical" evidence="13">
    <location>
        <begin position="192"/>
        <end position="210"/>
    </location>
</feature>
<evidence type="ECO:0000256" key="5">
    <source>
        <dbReference type="ARBA" id="ARBA00022679"/>
    </source>
</evidence>
<dbReference type="PANTHER" id="PTHR46382">
    <property type="entry name" value="PHOSPHATIDATE CYTIDYLYLTRANSFERASE"/>
    <property type="match status" value="1"/>
</dbReference>
<protein>
    <submittedName>
        <fullName evidence="14">Unannotated protein</fullName>
    </submittedName>
</protein>
<evidence type="ECO:0000256" key="11">
    <source>
        <dbReference type="ARBA" id="ARBA00023209"/>
    </source>
</evidence>
<keyword evidence="12" id="KW-1208">Phospholipid metabolism</keyword>
<keyword evidence="3" id="KW-1003">Cell membrane</keyword>
<evidence type="ECO:0000256" key="12">
    <source>
        <dbReference type="ARBA" id="ARBA00023264"/>
    </source>
</evidence>
<keyword evidence="5" id="KW-0808">Transferase</keyword>
<dbReference type="Pfam" id="PF01148">
    <property type="entry name" value="CTP_transf_1"/>
    <property type="match status" value="1"/>
</dbReference>
<comment type="similarity">
    <text evidence="2">Belongs to the CDS family.</text>
</comment>
<keyword evidence="7" id="KW-0548">Nucleotidyltransferase</keyword>
<accession>A0A6J7K3D1</accession>
<evidence type="ECO:0000313" key="14">
    <source>
        <dbReference type="EMBL" id="CAB4949591.1"/>
    </source>
</evidence>
<evidence type="ECO:0000256" key="10">
    <source>
        <dbReference type="ARBA" id="ARBA00023136"/>
    </source>
</evidence>
<feature type="transmembrane region" description="Helical" evidence="13">
    <location>
        <begin position="216"/>
        <end position="235"/>
    </location>
</feature>
<keyword evidence="6 13" id="KW-0812">Transmembrane</keyword>
<feature type="transmembrane region" description="Helical" evidence="13">
    <location>
        <begin position="57"/>
        <end position="77"/>
    </location>
</feature>
<evidence type="ECO:0000256" key="2">
    <source>
        <dbReference type="ARBA" id="ARBA00010185"/>
    </source>
</evidence>
<evidence type="ECO:0000256" key="7">
    <source>
        <dbReference type="ARBA" id="ARBA00022695"/>
    </source>
</evidence>
<comment type="subcellular location">
    <subcellularLocation>
        <location evidence="1">Cell membrane</location>
        <topology evidence="1">Multi-pass membrane protein</topology>
    </subcellularLocation>
</comment>
<reference evidence="14" key="1">
    <citation type="submission" date="2020-05" db="EMBL/GenBank/DDBJ databases">
        <authorList>
            <person name="Chiriac C."/>
            <person name="Salcher M."/>
            <person name="Ghai R."/>
            <person name="Kavagutti S V."/>
        </authorList>
    </citation>
    <scope>NUCLEOTIDE SEQUENCE</scope>
</reference>
<evidence type="ECO:0000256" key="6">
    <source>
        <dbReference type="ARBA" id="ARBA00022692"/>
    </source>
</evidence>